<dbReference type="GeneID" id="82890770"/>
<evidence type="ECO:0000256" key="2">
    <source>
        <dbReference type="ARBA" id="ARBA00022801"/>
    </source>
</evidence>
<name>A0ABY5V0X2_9BACT</name>
<keyword evidence="4" id="KW-1185">Reference proteome</keyword>
<comment type="similarity">
    <text evidence="1">Belongs to the 4-hydroxybenzoyl-CoA thioesterase family.</text>
</comment>
<dbReference type="NCBIfam" id="TIGR00051">
    <property type="entry name" value="YbgC/FadM family acyl-CoA thioesterase"/>
    <property type="match status" value="1"/>
</dbReference>
<keyword evidence="2" id="KW-0378">Hydrolase</keyword>
<reference evidence="3" key="1">
    <citation type="journal article" date="2022" name="Cell">
        <title>Design, construction, and in vivo augmentation of a complex gut microbiome.</title>
        <authorList>
            <person name="Cheng A.G."/>
            <person name="Ho P.Y."/>
            <person name="Aranda-Diaz A."/>
            <person name="Jain S."/>
            <person name="Yu F.B."/>
            <person name="Meng X."/>
            <person name="Wang M."/>
            <person name="Iakiviak M."/>
            <person name="Nagashima K."/>
            <person name="Zhao A."/>
            <person name="Murugkar P."/>
            <person name="Patil A."/>
            <person name="Atabakhsh K."/>
            <person name="Weakley A."/>
            <person name="Yan J."/>
            <person name="Brumbaugh A.R."/>
            <person name="Higginbottom S."/>
            <person name="Dimas A."/>
            <person name="Shiver A.L."/>
            <person name="Deutschbauer A."/>
            <person name="Neff N."/>
            <person name="Sonnenburg J.L."/>
            <person name="Huang K.C."/>
            <person name="Fischbach M.A."/>
        </authorList>
    </citation>
    <scope>NUCLEOTIDE SEQUENCE</scope>
    <source>
        <strain evidence="3">AP11</strain>
    </source>
</reference>
<dbReference type="InterPro" id="IPR006684">
    <property type="entry name" value="YbgC/YbaW"/>
</dbReference>
<dbReference type="InterPro" id="IPR029069">
    <property type="entry name" value="HotDog_dom_sf"/>
</dbReference>
<evidence type="ECO:0000256" key="1">
    <source>
        <dbReference type="ARBA" id="ARBA00005953"/>
    </source>
</evidence>
<dbReference type="SUPFAM" id="SSF54637">
    <property type="entry name" value="Thioesterase/thiol ester dehydrase-isomerase"/>
    <property type="match status" value="1"/>
</dbReference>
<sequence>MITRDIPIRVRYYETDCMGFVHHSNYVRYYETARTEMLRELGMTYPELEAQGIMLPVIDVQSRYVSPAFDDDLLTVRVTLTEMPKVKMRFDYEVFRENGERINTGSVTLAFMNAATKRACRAPGSFLERLKPYF</sequence>
<protein>
    <submittedName>
        <fullName evidence="3">Acyl-CoA thioesterase</fullName>
    </submittedName>
</protein>
<dbReference type="PANTHER" id="PTHR31793">
    <property type="entry name" value="4-HYDROXYBENZOYL-COA THIOESTERASE FAMILY MEMBER"/>
    <property type="match status" value="1"/>
</dbReference>
<evidence type="ECO:0000313" key="4">
    <source>
        <dbReference type="Proteomes" id="UP001059295"/>
    </source>
</evidence>
<proteinExistence type="inferred from homology"/>
<organism evidence="3 4">
    <name type="scientific">Alistipes ihumii AP11</name>
    <dbReference type="NCBI Taxonomy" id="1211813"/>
    <lineage>
        <taxon>Bacteria</taxon>
        <taxon>Pseudomonadati</taxon>
        <taxon>Bacteroidota</taxon>
        <taxon>Bacteroidia</taxon>
        <taxon>Bacteroidales</taxon>
        <taxon>Rikenellaceae</taxon>
        <taxon>Alistipes</taxon>
    </lineage>
</organism>
<accession>A0ABY5V0X2</accession>
<dbReference type="Gene3D" id="3.10.129.10">
    <property type="entry name" value="Hotdog Thioesterase"/>
    <property type="match status" value="1"/>
</dbReference>
<dbReference type="RefSeq" id="WP_019244697.1">
    <property type="nucleotide sequence ID" value="NZ_CAPH01000003.1"/>
</dbReference>
<dbReference type="InterPro" id="IPR050563">
    <property type="entry name" value="4-hydroxybenzoyl-CoA_TE"/>
</dbReference>
<dbReference type="Pfam" id="PF13279">
    <property type="entry name" value="4HBT_2"/>
    <property type="match status" value="1"/>
</dbReference>
<dbReference type="PIRSF" id="PIRSF003230">
    <property type="entry name" value="YbgC"/>
    <property type="match status" value="1"/>
</dbReference>
<dbReference type="PANTHER" id="PTHR31793:SF27">
    <property type="entry name" value="NOVEL THIOESTERASE SUPERFAMILY DOMAIN AND SAPOSIN A-TYPE DOMAIN CONTAINING PROTEIN (0610012H03RIK)"/>
    <property type="match status" value="1"/>
</dbReference>
<gene>
    <name evidence="3" type="ORF">NQ491_03510</name>
</gene>
<dbReference type="Proteomes" id="UP001059295">
    <property type="component" value="Chromosome"/>
</dbReference>
<dbReference type="CDD" id="cd00586">
    <property type="entry name" value="4HBT"/>
    <property type="match status" value="1"/>
</dbReference>
<dbReference type="EMBL" id="CP102294">
    <property type="protein sequence ID" value="UWN57860.1"/>
    <property type="molecule type" value="Genomic_DNA"/>
</dbReference>
<evidence type="ECO:0000313" key="3">
    <source>
        <dbReference type="EMBL" id="UWN57860.1"/>
    </source>
</evidence>